<dbReference type="EMBL" id="JABEBT010000022">
    <property type="protein sequence ID" value="KAF7637235.1"/>
    <property type="molecule type" value="Genomic_DNA"/>
</dbReference>
<name>A0A8S9ZUM7_9BILA</name>
<dbReference type="AlphaFoldDB" id="A0A8S9ZUM7"/>
<dbReference type="InterPro" id="IPR013869">
    <property type="entry name" value="DUF1757"/>
</dbReference>
<proteinExistence type="predicted"/>
<sequence length="228" mass="25941">MAASLVYNNYTKEKLINRCYEIRTDKDILAYDRMTLIFGGIGWYWKRFQGAVDGINFALLYIIFHLKISKKYLNPISPDIHELIGNEKYKNVEDAEFNRQKLFQFIKKKLESLFSGTKIIKEEFESNSQFVDSSIIIRKGRKKSATVLDESSKTTTLTEFNGLLQIIPLLSSTFSNSPTDKGILKEFLSVSIILAINSSSFHNSFGGNGIQIQCIKCLMNGPPNKLTI</sequence>
<protein>
    <submittedName>
        <fullName evidence="1">Uncharacterized protein</fullName>
    </submittedName>
</protein>
<organism evidence="1 2">
    <name type="scientific">Meloidogyne graminicola</name>
    <dbReference type="NCBI Taxonomy" id="189291"/>
    <lineage>
        <taxon>Eukaryota</taxon>
        <taxon>Metazoa</taxon>
        <taxon>Ecdysozoa</taxon>
        <taxon>Nematoda</taxon>
        <taxon>Chromadorea</taxon>
        <taxon>Rhabditida</taxon>
        <taxon>Tylenchina</taxon>
        <taxon>Tylenchomorpha</taxon>
        <taxon>Tylenchoidea</taxon>
        <taxon>Meloidogynidae</taxon>
        <taxon>Meloidogyninae</taxon>
        <taxon>Meloidogyne</taxon>
    </lineage>
</organism>
<keyword evidence="2" id="KW-1185">Reference proteome</keyword>
<dbReference type="Pfam" id="PF08560">
    <property type="entry name" value="DUF1757"/>
    <property type="match status" value="1"/>
</dbReference>
<accession>A0A8S9ZUM7</accession>
<dbReference type="OrthoDB" id="5793798at2759"/>
<evidence type="ECO:0000313" key="1">
    <source>
        <dbReference type="EMBL" id="KAF7637235.1"/>
    </source>
</evidence>
<gene>
    <name evidence="1" type="ORF">Mgra_00003411</name>
</gene>
<dbReference type="Proteomes" id="UP000605970">
    <property type="component" value="Unassembled WGS sequence"/>
</dbReference>
<comment type="caution">
    <text evidence="1">The sequence shown here is derived from an EMBL/GenBank/DDBJ whole genome shotgun (WGS) entry which is preliminary data.</text>
</comment>
<evidence type="ECO:0000313" key="2">
    <source>
        <dbReference type="Proteomes" id="UP000605970"/>
    </source>
</evidence>
<reference evidence="1" key="1">
    <citation type="journal article" date="2020" name="Ecol. Evol.">
        <title>Genome structure and content of the rice root-knot nematode (Meloidogyne graminicola).</title>
        <authorList>
            <person name="Phan N.T."/>
            <person name="Danchin E.G.J."/>
            <person name="Klopp C."/>
            <person name="Perfus-Barbeoch L."/>
            <person name="Kozlowski D.K."/>
            <person name="Koutsovoulos G.D."/>
            <person name="Lopez-Roques C."/>
            <person name="Bouchez O."/>
            <person name="Zahm M."/>
            <person name="Besnard G."/>
            <person name="Bellafiore S."/>
        </authorList>
    </citation>
    <scope>NUCLEOTIDE SEQUENCE</scope>
    <source>
        <strain evidence="1">VN-18</strain>
    </source>
</reference>